<dbReference type="Gene3D" id="3.30.1330.40">
    <property type="entry name" value="RutC-like"/>
    <property type="match status" value="1"/>
</dbReference>
<protein>
    <submittedName>
        <fullName evidence="1">RidA family protein</fullName>
    </submittedName>
</protein>
<keyword evidence="2" id="KW-1185">Reference proteome</keyword>
<proteinExistence type="predicted"/>
<dbReference type="CDD" id="cd00448">
    <property type="entry name" value="YjgF_YER057c_UK114_family"/>
    <property type="match status" value="1"/>
</dbReference>
<dbReference type="GO" id="GO:0005829">
    <property type="term" value="C:cytosol"/>
    <property type="evidence" value="ECO:0007669"/>
    <property type="project" value="TreeGrafter"/>
</dbReference>
<dbReference type="PANTHER" id="PTHR11803:SF39">
    <property type="entry name" value="2-IMINOBUTANOATE_2-IMINOPROPANOATE DEAMINASE"/>
    <property type="match status" value="1"/>
</dbReference>
<dbReference type="AlphaFoldDB" id="A0A370WSX0"/>
<dbReference type="InterPro" id="IPR035959">
    <property type="entry name" value="RutC-like_sf"/>
</dbReference>
<evidence type="ECO:0000313" key="2">
    <source>
        <dbReference type="Proteomes" id="UP000254258"/>
    </source>
</evidence>
<dbReference type="SUPFAM" id="SSF55298">
    <property type="entry name" value="YjgF-like"/>
    <property type="match status" value="1"/>
</dbReference>
<dbReference type="Pfam" id="PF01042">
    <property type="entry name" value="Ribonuc_L-PSP"/>
    <property type="match status" value="1"/>
</dbReference>
<evidence type="ECO:0000313" key="1">
    <source>
        <dbReference type="EMBL" id="RDS79214.1"/>
    </source>
</evidence>
<dbReference type="Proteomes" id="UP000254258">
    <property type="component" value="Unassembled WGS sequence"/>
</dbReference>
<comment type="caution">
    <text evidence="1">The sequence shown here is derived from an EMBL/GenBank/DDBJ whole genome shotgun (WGS) entry which is preliminary data.</text>
</comment>
<organism evidence="1 2">
    <name type="scientific">Dyella monticola</name>
    <dbReference type="NCBI Taxonomy" id="1927958"/>
    <lineage>
        <taxon>Bacteria</taxon>
        <taxon>Pseudomonadati</taxon>
        <taxon>Pseudomonadota</taxon>
        <taxon>Gammaproteobacteria</taxon>
        <taxon>Lysobacterales</taxon>
        <taxon>Rhodanobacteraceae</taxon>
        <taxon>Dyella</taxon>
    </lineage>
</organism>
<sequence>MIAMETIQRIQPSTTFAIPGIKAATRVGDLLFVSGQVPLGPTGELVGVGNFRAQAEQVFANLAAVLEEGGSGFDRIVKVTVFFTDITRDLPAFREVRDRYIAAEHATASSAVQVAKLFHPSVLLEVEAVAVCA</sequence>
<accession>A0A370WSX0</accession>
<dbReference type="GO" id="GO:0019239">
    <property type="term" value="F:deaminase activity"/>
    <property type="evidence" value="ECO:0007669"/>
    <property type="project" value="TreeGrafter"/>
</dbReference>
<dbReference type="PANTHER" id="PTHR11803">
    <property type="entry name" value="2-IMINOBUTANOATE/2-IMINOPROPANOATE DEAMINASE RIDA"/>
    <property type="match status" value="1"/>
</dbReference>
<name>A0A370WSX0_9GAMM</name>
<gene>
    <name evidence="1" type="ORF">DWU98_18860</name>
</gene>
<dbReference type="InterPro" id="IPR006175">
    <property type="entry name" value="YjgF/YER057c/UK114"/>
</dbReference>
<dbReference type="EMBL" id="QRBE01000015">
    <property type="protein sequence ID" value="RDS79214.1"/>
    <property type="molecule type" value="Genomic_DNA"/>
</dbReference>
<reference evidence="1 2" key="1">
    <citation type="submission" date="2018-07" db="EMBL/GenBank/DDBJ databases">
        <title>Dyella monticola sp. nov. and Dyella psychrodurans sp. nov. isolated from monsoon evergreen broad-leaved forest soil of Dinghu Mountain, China.</title>
        <authorList>
            <person name="Gao Z."/>
            <person name="Qiu L."/>
        </authorList>
    </citation>
    <scope>NUCLEOTIDE SEQUENCE [LARGE SCALE GENOMIC DNA]</scope>
    <source>
        <strain evidence="1 2">4G-K06</strain>
    </source>
</reference>